<dbReference type="Proteomes" id="UP000324241">
    <property type="component" value="Unassembled WGS sequence"/>
</dbReference>
<dbReference type="OrthoDB" id="5584477at2759"/>
<evidence type="ECO:0000313" key="6">
    <source>
        <dbReference type="Proteomes" id="UP000324241"/>
    </source>
</evidence>
<dbReference type="STRING" id="1220188.A0A4S3JAH9"/>
<dbReference type="InterPro" id="IPR040976">
    <property type="entry name" value="Pkinase_fungal"/>
</dbReference>
<comment type="caution">
    <text evidence="4">The sequence shown here is derived from an EMBL/GenBank/DDBJ whole genome shotgun (WGS) entry which is preliminary data.</text>
</comment>
<reference evidence="4 5" key="1">
    <citation type="submission" date="2019-03" db="EMBL/GenBank/DDBJ databases">
        <title>The genome sequence of a newly discovered highly antifungal drug resistant Aspergillus species, Aspergillus tanneri NIH 1004.</title>
        <authorList>
            <person name="Mounaud S."/>
            <person name="Singh I."/>
            <person name="Joardar V."/>
            <person name="Pakala S."/>
            <person name="Pakala S."/>
            <person name="Venepally P."/>
            <person name="Hoover J."/>
            <person name="Nierman W."/>
            <person name="Chung J."/>
            <person name="Losada L."/>
        </authorList>
    </citation>
    <scope>NUCLEOTIDE SEQUENCE [LARGE SCALE GENOMIC DNA]</scope>
    <source>
        <strain evidence="4 5">NIH1004</strain>
    </source>
</reference>
<protein>
    <recommendedName>
        <fullName evidence="2">Fungal-type protein kinase domain-containing protein</fullName>
    </recommendedName>
</protein>
<sequence>MKKFSNAVDLQNLALDLVSALRSVPEIRTLPSTNSRKSLLSDILRLNSAISSEDYDIYKLIPLLRAVVNKEPDDIVWNKIHAALIETTPPPRPLPSLNQTPKPHTTSSFANSSEQRKHVDAVLKEELGSIYIGVRGFYKAYFGGIEGLEEMVTAVFRKCHGNNPLFTEYGWLGWPKSAKEREVLDWLAPLVRRLHNLAVDEGFNLTPERTILTQPNRPLEGSMADRKLDTGIVCNSDVTNQTKYEWSQILVLGELKSSNPKEDTASKTWRDLGRYAREVLTIQDTRRFALGFTLCGSNMQLWEFDRVGAIASSPFDINRYGQQFVSAMLGFLLMNDEQLGYDPSIMSTSDGKHYIFTGRHFDWESYSE</sequence>
<feature type="domain" description="Fungal-type protein kinase" evidence="2">
    <location>
        <begin position="229"/>
        <end position="360"/>
    </location>
</feature>
<reference evidence="3 6" key="2">
    <citation type="submission" date="2019-08" db="EMBL/GenBank/DDBJ databases">
        <title>The genome sequence of a newly discovered highly antifungal drug resistant Aspergillus species, Aspergillus tanneri NIH 1004.</title>
        <authorList>
            <person name="Mounaud S."/>
            <person name="Singh I."/>
            <person name="Joardar V."/>
            <person name="Pakala S."/>
            <person name="Pakala S."/>
            <person name="Venepally P."/>
            <person name="Chung J.K."/>
            <person name="Losada L."/>
            <person name="Nierman W.C."/>
        </authorList>
    </citation>
    <scope>NUCLEOTIDE SEQUENCE [LARGE SCALE GENOMIC DNA]</scope>
    <source>
        <strain evidence="3 6">NIH1004</strain>
    </source>
</reference>
<name>A0A4S3JAH9_9EURO</name>
<gene>
    <name evidence="3" type="ORF">ATNIH1004_009147</name>
    <name evidence="4" type="ORF">EYZ11_009255</name>
</gene>
<keyword evidence="5" id="KW-1185">Reference proteome</keyword>
<proteinExistence type="predicted"/>
<evidence type="ECO:0000313" key="3">
    <source>
        <dbReference type="EMBL" id="KAA8644936.1"/>
    </source>
</evidence>
<dbReference type="AlphaFoldDB" id="A0A4S3JAH9"/>
<dbReference type="GeneID" id="54331849"/>
<evidence type="ECO:0000259" key="2">
    <source>
        <dbReference type="Pfam" id="PF17667"/>
    </source>
</evidence>
<feature type="region of interest" description="Disordered" evidence="1">
    <location>
        <begin position="88"/>
        <end position="113"/>
    </location>
</feature>
<dbReference type="Pfam" id="PF17667">
    <property type="entry name" value="Pkinase_fungal"/>
    <property type="match status" value="1"/>
</dbReference>
<dbReference type="VEuPathDB" id="FungiDB:EYZ11_009255"/>
<evidence type="ECO:0000313" key="4">
    <source>
        <dbReference type="EMBL" id="THC91278.1"/>
    </source>
</evidence>
<dbReference type="PANTHER" id="PTHR38248:SF2">
    <property type="entry name" value="FUNK1 11"/>
    <property type="match status" value="1"/>
</dbReference>
<dbReference type="EMBL" id="SOSA01000430">
    <property type="protein sequence ID" value="THC91278.1"/>
    <property type="molecule type" value="Genomic_DNA"/>
</dbReference>
<evidence type="ECO:0000313" key="5">
    <source>
        <dbReference type="Proteomes" id="UP000308092"/>
    </source>
</evidence>
<dbReference type="RefSeq" id="XP_033424297.1">
    <property type="nucleotide sequence ID" value="XM_033573745.1"/>
</dbReference>
<dbReference type="Proteomes" id="UP000308092">
    <property type="component" value="Unassembled WGS sequence"/>
</dbReference>
<evidence type="ECO:0000256" key="1">
    <source>
        <dbReference type="SAM" id="MobiDB-lite"/>
    </source>
</evidence>
<dbReference type="EMBL" id="QUQM01000006">
    <property type="protein sequence ID" value="KAA8644936.1"/>
    <property type="molecule type" value="Genomic_DNA"/>
</dbReference>
<feature type="compositionally biased region" description="Polar residues" evidence="1">
    <location>
        <begin position="96"/>
        <end position="113"/>
    </location>
</feature>
<dbReference type="PANTHER" id="PTHR38248">
    <property type="entry name" value="FUNK1 6"/>
    <property type="match status" value="1"/>
</dbReference>
<accession>A0A4S3JAH9</accession>
<organism evidence="4 5">
    <name type="scientific">Aspergillus tanneri</name>
    <dbReference type="NCBI Taxonomy" id="1220188"/>
    <lineage>
        <taxon>Eukaryota</taxon>
        <taxon>Fungi</taxon>
        <taxon>Dikarya</taxon>
        <taxon>Ascomycota</taxon>
        <taxon>Pezizomycotina</taxon>
        <taxon>Eurotiomycetes</taxon>
        <taxon>Eurotiomycetidae</taxon>
        <taxon>Eurotiales</taxon>
        <taxon>Aspergillaceae</taxon>
        <taxon>Aspergillus</taxon>
        <taxon>Aspergillus subgen. Circumdati</taxon>
    </lineage>
</organism>